<keyword evidence="7" id="KW-0862">Zinc</keyword>
<feature type="region of interest" description="Disordered" evidence="12">
    <location>
        <begin position="252"/>
        <end position="284"/>
    </location>
</feature>
<comment type="function">
    <text evidence="9">AMP deaminase plays a critical role in energy metabolism. Catalyzes the deamination of AMP to IMP and plays an important role in the purine nucleotide cycle.</text>
</comment>
<dbReference type="Pfam" id="PF19326">
    <property type="entry name" value="AMP_deaminase"/>
    <property type="match status" value="1"/>
</dbReference>
<evidence type="ECO:0000256" key="9">
    <source>
        <dbReference type="ARBA" id="ARBA00054146"/>
    </source>
</evidence>
<evidence type="ECO:0000256" key="10">
    <source>
        <dbReference type="ARBA" id="ARBA00068747"/>
    </source>
</evidence>
<dbReference type="GO" id="GO:0003876">
    <property type="term" value="F:AMP deaminase activity"/>
    <property type="evidence" value="ECO:0007669"/>
    <property type="project" value="UniProtKB-EC"/>
</dbReference>
<dbReference type="Proteomes" id="UP000095280">
    <property type="component" value="Unplaced"/>
</dbReference>
<accession>A0A1I8GBN3</accession>
<evidence type="ECO:0000256" key="8">
    <source>
        <dbReference type="ARBA" id="ARBA00023080"/>
    </source>
</evidence>
<dbReference type="EC" id="3.5.4.6" evidence="4"/>
<dbReference type="FunFam" id="3.20.20.140:FF:000035">
    <property type="entry name" value="Probable amp deaminase"/>
    <property type="match status" value="1"/>
</dbReference>
<dbReference type="FunFam" id="4.10.800.20:FF:000001">
    <property type="entry name" value="AMP deaminase"/>
    <property type="match status" value="1"/>
</dbReference>
<sequence length="856" mass="96307">MNYQTNSRFQFLSSKSYTIDSPMELEEADSAALDNDSTLELQQLQSLGSEIMHKYANSDGSKIDFNIGKFPIQKIESEQHKIMHDRAAGVGPLEAPEAAPAVDAHSMKNSAVEDAVAAAAPGPIVISGRSAEIAAAKLTASVGAPTPEPVAATSAPMAGWAAHDPTGRQIRKIPFQRVQISGDVDCHMQGVFSDEDVGSACECLMVAMRLRRRYMLSANQGFCSTAARYMDRATAAAASAAHGDGADYWEKLQQHQQHQQHSADNHDSHPYDHPPETDPLSTANLPPTLPIKFAMVDGVATFQVADGQSPPAELTAALEAASAASVSRDTFLRDHNTMVALISNGPLKSFTFRRLTYLQSKYQLHSLLNEFRESAEQKSVPHRDFYNIRKVDNHIHGSSAMNQKHLLRFIKRSLKSHSDRKVYVDRSGRQMSLAEIFEEMKITAYDLNIDMLDVHADRNTFQRFDKFNSKYNPLGQNHLREVFLKTDNYIQGEFFADIIKEVMNEINESKYQQAELRLSIYGRSRSEWDNLAKWAVKHKVYSENVRWLIQIPRLFDVYNSKRQLANFEEFLANLFLPMMEATADPEGHPELFAFLKYVVALDSVDDESKPETLAFDAASPMPGDWTDATNPPYMYYLYYMYANLATLNHLRKARGLQPITLRPHCGEAGPVHHLVTAFLLADNISHGLLLRKAPALQYLYYLCQIPMAMSPLSNNSLFLSYNRSPLPEFLAKGLRVTLSTDDPLMFHFTREPLMEEYSIAAQVWKLTNTDMCELARNSVLMSGFSHEVKQHWLGPAYQREGPLGNDIKRTNVPNVRLAYRYENLIGELSLVAGAYAHVRQQLLHRSRSQSTAQQHQ</sequence>
<feature type="compositionally biased region" description="Basic and acidic residues" evidence="12">
    <location>
        <begin position="261"/>
        <end position="276"/>
    </location>
</feature>
<evidence type="ECO:0000256" key="2">
    <source>
        <dbReference type="ARBA" id="ARBA00004955"/>
    </source>
</evidence>
<evidence type="ECO:0000313" key="13">
    <source>
        <dbReference type="Proteomes" id="UP000095280"/>
    </source>
</evidence>
<dbReference type="GO" id="GO:0046872">
    <property type="term" value="F:metal ion binding"/>
    <property type="evidence" value="ECO:0007669"/>
    <property type="project" value="UniProtKB-KW"/>
</dbReference>
<evidence type="ECO:0000256" key="5">
    <source>
        <dbReference type="ARBA" id="ARBA00022723"/>
    </source>
</evidence>
<evidence type="ECO:0000256" key="11">
    <source>
        <dbReference type="ARBA" id="ARBA00079810"/>
    </source>
</evidence>
<dbReference type="SUPFAM" id="SSF51556">
    <property type="entry name" value="Metallo-dependent hydrolases"/>
    <property type="match status" value="1"/>
</dbReference>
<dbReference type="Gene3D" id="4.10.800.20">
    <property type="match status" value="1"/>
</dbReference>
<evidence type="ECO:0000256" key="12">
    <source>
        <dbReference type="SAM" id="MobiDB-lite"/>
    </source>
</evidence>
<keyword evidence="5" id="KW-0479">Metal-binding</keyword>
<proteinExistence type="inferred from homology"/>
<name>A0A1I8GBN3_9PLAT</name>
<dbReference type="InterPro" id="IPR006329">
    <property type="entry name" value="AMPD"/>
</dbReference>
<comment type="pathway">
    <text evidence="2">Purine metabolism; IMP biosynthesis via salvage pathway; IMP from AMP: step 1/1.</text>
</comment>
<dbReference type="GO" id="GO:0005829">
    <property type="term" value="C:cytosol"/>
    <property type="evidence" value="ECO:0007669"/>
    <property type="project" value="TreeGrafter"/>
</dbReference>
<evidence type="ECO:0000256" key="1">
    <source>
        <dbReference type="ARBA" id="ARBA00001947"/>
    </source>
</evidence>
<comment type="cofactor">
    <cofactor evidence="1">
        <name>Zn(2+)</name>
        <dbReference type="ChEBI" id="CHEBI:29105"/>
    </cofactor>
</comment>
<keyword evidence="6" id="KW-0378">Hydrolase</keyword>
<dbReference type="InterPro" id="IPR032466">
    <property type="entry name" value="Metal_Hydrolase"/>
</dbReference>
<evidence type="ECO:0000256" key="6">
    <source>
        <dbReference type="ARBA" id="ARBA00022801"/>
    </source>
</evidence>
<protein>
    <recommendedName>
        <fullName evidence="10">AMP deaminase 2</fullName>
        <ecNumber evidence="4">3.5.4.6</ecNumber>
    </recommendedName>
    <alternativeName>
        <fullName evidence="11">AMP deaminase isoform L</fullName>
    </alternativeName>
</protein>
<comment type="similarity">
    <text evidence="3">Belongs to the metallo-dependent hydrolases superfamily. Adenosine and AMP deaminases family.</text>
</comment>
<evidence type="ECO:0000256" key="7">
    <source>
        <dbReference type="ARBA" id="ARBA00022833"/>
    </source>
</evidence>
<organism evidence="13 14">
    <name type="scientific">Macrostomum lignano</name>
    <dbReference type="NCBI Taxonomy" id="282301"/>
    <lineage>
        <taxon>Eukaryota</taxon>
        <taxon>Metazoa</taxon>
        <taxon>Spiralia</taxon>
        <taxon>Lophotrochozoa</taxon>
        <taxon>Platyhelminthes</taxon>
        <taxon>Rhabditophora</taxon>
        <taxon>Macrostomorpha</taxon>
        <taxon>Macrostomida</taxon>
        <taxon>Macrostomidae</taxon>
        <taxon>Macrostomum</taxon>
    </lineage>
</organism>
<dbReference type="WBParaSite" id="maker-uti_cns_0001293-snap-gene-0.14-mRNA-1">
    <property type="protein sequence ID" value="maker-uti_cns_0001293-snap-gene-0.14-mRNA-1"/>
    <property type="gene ID" value="maker-uti_cns_0001293-snap-gene-0.14"/>
</dbReference>
<dbReference type="GO" id="GO:0032264">
    <property type="term" value="P:IMP salvage"/>
    <property type="evidence" value="ECO:0007669"/>
    <property type="project" value="InterPro"/>
</dbReference>
<evidence type="ECO:0000313" key="14">
    <source>
        <dbReference type="WBParaSite" id="maker-uti_cns_0001293-snap-gene-0.14-mRNA-1"/>
    </source>
</evidence>
<dbReference type="PANTHER" id="PTHR11359:SF0">
    <property type="entry name" value="AMP DEAMINASE"/>
    <property type="match status" value="1"/>
</dbReference>
<reference evidence="14" key="1">
    <citation type="submission" date="2016-11" db="UniProtKB">
        <authorList>
            <consortium name="WormBaseParasite"/>
        </authorList>
    </citation>
    <scope>IDENTIFICATION</scope>
</reference>
<dbReference type="GO" id="GO:0046033">
    <property type="term" value="P:AMP metabolic process"/>
    <property type="evidence" value="ECO:0007669"/>
    <property type="project" value="TreeGrafter"/>
</dbReference>
<dbReference type="PANTHER" id="PTHR11359">
    <property type="entry name" value="AMP DEAMINASE"/>
    <property type="match status" value="1"/>
</dbReference>
<keyword evidence="13" id="KW-1185">Reference proteome</keyword>
<evidence type="ECO:0000256" key="3">
    <source>
        <dbReference type="ARBA" id="ARBA00006676"/>
    </source>
</evidence>
<evidence type="ECO:0000256" key="4">
    <source>
        <dbReference type="ARBA" id="ARBA00012775"/>
    </source>
</evidence>
<dbReference type="NCBIfam" id="TIGR01429">
    <property type="entry name" value="AMP_deaminase"/>
    <property type="match status" value="1"/>
</dbReference>
<dbReference type="Gene3D" id="3.20.20.140">
    <property type="entry name" value="Metal-dependent hydrolases"/>
    <property type="match status" value="1"/>
</dbReference>
<dbReference type="AlphaFoldDB" id="A0A1I8GBN3"/>
<keyword evidence="8" id="KW-0546">Nucleotide metabolism</keyword>